<dbReference type="EMBL" id="JBHSLW010000082">
    <property type="protein sequence ID" value="MFC5423608.1"/>
    <property type="molecule type" value="Genomic_DNA"/>
</dbReference>
<feature type="transmembrane region" description="Helical" evidence="2">
    <location>
        <begin position="212"/>
        <end position="233"/>
    </location>
</feature>
<dbReference type="Proteomes" id="UP001596053">
    <property type="component" value="Unassembled WGS sequence"/>
</dbReference>
<comment type="subcellular location">
    <subcellularLocation>
        <location evidence="1">Cell inner membrane</location>
        <topology evidence="1">Multi-pass membrane protein</topology>
    </subcellularLocation>
</comment>
<evidence type="ECO:0000313" key="5">
    <source>
        <dbReference type="Proteomes" id="UP001596053"/>
    </source>
</evidence>
<dbReference type="InterPro" id="IPR011853">
    <property type="entry name" value="TRAP_DctM-Dct_fused"/>
</dbReference>
<evidence type="ECO:0000256" key="2">
    <source>
        <dbReference type="SAM" id="Phobius"/>
    </source>
</evidence>
<feature type="transmembrane region" description="Helical" evidence="2">
    <location>
        <begin position="476"/>
        <end position="507"/>
    </location>
</feature>
<dbReference type="PANTHER" id="PTHR43849">
    <property type="entry name" value="BLL3936 PROTEIN"/>
    <property type="match status" value="1"/>
</dbReference>
<keyword evidence="2" id="KW-1133">Transmembrane helix</keyword>
<keyword evidence="5" id="KW-1185">Reference proteome</keyword>
<keyword evidence="1" id="KW-0813">Transport</keyword>
<name>A0ABW0J1A5_9HYPH</name>
<keyword evidence="1" id="KW-1003">Cell membrane</keyword>
<feature type="transmembrane region" description="Helical" evidence="2">
    <location>
        <begin position="446"/>
        <end position="469"/>
    </location>
</feature>
<feature type="transmembrane region" description="Helical" evidence="2">
    <location>
        <begin position="685"/>
        <end position="707"/>
    </location>
</feature>
<protein>
    <submittedName>
        <fullName evidence="4">TRAP transporter permease</fullName>
    </submittedName>
</protein>
<dbReference type="RefSeq" id="WP_377801692.1">
    <property type="nucleotide sequence ID" value="NZ_JBHSLW010000082.1"/>
</dbReference>
<dbReference type="InterPro" id="IPR010656">
    <property type="entry name" value="DctM"/>
</dbReference>
<feature type="transmembrane region" description="Helical" evidence="2">
    <location>
        <begin position="126"/>
        <end position="143"/>
    </location>
</feature>
<dbReference type="NCBIfam" id="TIGR02123">
    <property type="entry name" value="TRAP_fused"/>
    <property type="match status" value="1"/>
</dbReference>
<feature type="transmembrane region" description="Helical" evidence="2">
    <location>
        <begin position="654"/>
        <end position="673"/>
    </location>
</feature>
<feature type="transmembrane region" description="Helical" evidence="2">
    <location>
        <begin position="43"/>
        <end position="62"/>
    </location>
</feature>
<sequence>MTSENKPLAVPDVAGVPTSKPEVLVDPEHGLPPGFGPGWQGRLLFWIAVAFSLFQIATAFNVPLDHRFAGVTIIDLLRVTMALWLGWIVLRKLQGQPAGEMLLAWLPLVVVVELLARFGGSIPNQILRALHVGFLGLVAGGLLAQHKSETRIKAIAAWALAGIGFAVGLYHWFLYEELVARAGEVTPSDLVVGITAIAVLFIICWRFMGPALPIVSGLFLAYCLLGNYLPAPLNHRGYSLDQVIEHMSFGTEGIYATPTGVSATFIFLFILFGSFLERAGMIQLFTDIAMGLFGSARGGPAKVAVFSSAMMGTISGSGVANVVSTGQFTIPLMKRFGYRAAFAGGVEATASMGGQIMPPVMGAVAFIMAETIDVPYADVVQAAIVPAILYYCAAFLAVHLEAGKRGLVGLPRSELPSAGKALSAKWHLILPLAVLVYLLFSGYTPLFSGSVGLALTVILILGGSLALGIGQIAVRVLFWVGLGLLCAFFFWYGILVVVGIVVALILANLFTKGGAETVAACREALADGARQAIPVGIACAVVGIVIGTMTLTGVGTVFGNAVVAVGEKSLFLALVLTMIVSLILGMGIPTIPNYIITSSIAAPILLKLGVPLIVSHMFVFYFGIMADLTPPVALAAFAAAPIAKESGFKIAGQAVKIAMAGFVIPFMAVYDPALMLQPVQGVTGAAYALGAAYIIGKTLLAICLWGAATIGFLKRDMALWERALAAVAAGFLVLALPATDEIGFALAALLIGLHLWRAKAATQAA</sequence>
<organism evidence="4 5">
    <name type="scientific">Bosea eneae</name>
    <dbReference type="NCBI Taxonomy" id="151454"/>
    <lineage>
        <taxon>Bacteria</taxon>
        <taxon>Pseudomonadati</taxon>
        <taxon>Pseudomonadota</taxon>
        <taxon>Alphaproteobacteria</taxon>
        <taxon>Hyphomicrobiales</taxon>
        <taxon>Boseaceae</taxon>
        <taxon>Bosea</taxon>
    </lineage>
</organism>
<evidence type="ECO:0000256" key="1">
    <source>
        <dbReference type="RuleBase" id="RU369079"/>
    </source>
</evidence>
<keyword evidence="2" id="KW-0472">Membrane</keyword>
<feature type="transmembrane region" description="Helical" evidence="2">
    <location>
        <begin position="253"/>
        <end position="276"/>
    </location>
</feature>
<feature type="transmembrane region" description="Helical" evidence="2">
    <location>
        <begin position="570"/>
        <end position="596"/>
    </location>
</feature>
<feature type="transmembrane region" description="Helical" evidence="2">
    <location>
        <begin position="421"/>
        <end position="440"/>
    </location>
</feature>
<feature type="transmembrane region" description="Helical" evidence="2">
    <location>
        <begin position="742"/>
        <end position="758"/>
    </location>
</feature>
<dbReference type="PANTHER" id="PTHR43849:SF2">
    <property type="entry name" value="BLL3936 PROTEIN"/>
    <property type="match status" value="1"/>
</dbReference>
<proteinExistence type="predicted"/>
<feature type="transmembrane region" description="Helical" evidence="2">
    <location>
        <begin position="379"/>
        <end position="400"/>
    </location>
</feature>
<feature type="transmembrane region" description="Helical" evidence="2">
    <location>
        <begin position="155"/>
        <end position="173"/>
    </location>
</feature>
<evidence type="ECO:0000313" key="4">
    <source>
        <dbReference type="EMBL" id="MFC5423608.1"/>
    </source>
</evidence>
<feature type="transmembrane region" description="Helical" evidence="2">
    <location>
        <begin position="340"/>
        <end position="367"/>
    </location>
</feature>
<dbReference type="Pfam" id="PF06808">
    <property type="entry name" value="DctM"/>
    <property type="match status" value="2"/>
</dbReference>
<comment type="function">
    <text evidence="1">Part of the tripartite ATP-independent periplasmic (TRAP) transport system.</text>
</comment>
<keyword evidence="2" id="KW-0812">Transmembrane</keyword>
<comment type="caution">
    <text evidence="4">The sequence shown here is derived from an EMBL/GenBank/DDBJ whole genome shotgun (WGS) entry which is preliminary data.</text>
</comment>
<feature type="transmembrane region" description="Helical" evidence="2">
    <location>
        <begin position="68"/>
        <end position="90"/>
    </location>
</feature>
<gene>
    <name evidence="4" type="ORF">ACFPOB_29125</name>
</gene>
<feature type="domain" description="TRAP C4-dicarboxylate transport system permease DctM subunit" evidence="3">
    <location>
        <begin position="496"/>
        <end position="677"/>
    </location>
</feature>
<feature type="transmembrane region" description="Helical" evidence="2">
    <location>
        <begin position="185"/>
        <end position="205"/>
    </location>
</feature>
<evidence type="ECO:0000259" key="3">
    <source>
        <dbReference type="Pfam" id="PF06808"/>
    </source>
</evidence>
<feature type="domain" description="TRAP C4-dicarboxylate transport system permease DctM subunit" evidence="3">
    <location>
        <begin position="198"/>
        <end position="462"/>
    </location>
</feature>
<reference evidence="5" key="1">
    <citation type="journal article" date="2019" name="Int. J. Syst. Evol. Microbiol.">
        <title>The Global Catalogue of Microorganisms (GCM) 10K type strain sequencing project: providing services to taxonomists for standard genome sequencing and annotation.</title>
        <authorList>
            <consortium name="The Broad Institute Genomics Platform"/>
            <consortium name="The Broad Institute Genome Sequencing Center for Infectious Disease"/>
            <person name="Wu L."/>
            <person name="Ma J."/>
        </authorList>
    </citation>
    <scope>NUCLEOTIDE SEQUENCE [LARGE SCALE GENOMIC DNA]</scope>
    <source>
        <strain evidence="5">NCAIM B.01391</strain>
    </source>
</reference>
<feature type="transmembrane region" description="Helical" evidence="2">
    <location>
        <begin position="102"/>
        <end position="120"/>
    </location>
</feature>
<accession>A0ABW0J1A5</accession>
<keyword evidence="1" id="KW-0997">Cell inner membrane</keyword>
<feature type="transmembrane region" description="Helical" evidence="2">
    <location>
        <begin position="532"/>
        <end position="558"/>
    </location>
</feature>